<dbReference type="OrthoDB" id="4772757at2759"/>
<dbReference type="SUPFAM" id="SSF48403">
    <property type="entry name" value="Ankyrin repeat"/>
    <property type="match status" value="1"/>
</dbReference>
<evidence type="ECO:0000313" key="2">
    <source>
        <dbReference type="Proteomes" id="UP000001745"/>
    </source>
</evidence>
<evidence type="ECO:0000313" key="1">
    <source>
        <dbReference type="EMBL" id="EED17825.1"/>
    </source>
</evidence>
<dbReference type="EMBL" id="EQ962655">
    <property type="protein sequence ID" value="EED17825.1"/>
    <property type="molecule type" value="Genomic_DNA"/>
</dbReference>
<dbReference type="PhylomeDB" id="B8MBG1"/>
<dbReference type="Proteomes" id="UP000001745">
    <property type="component" value="Unassembled WGS sequence"/>
</dbReference>
<keyword evidence="2" id="KW-1185">Reference proteome</keyword>
<reference evidence="2" key="1">
    <citation type="journal article" date="2015" name="Genome Announc.">
        <title>Genome sequence of the AIDS-associated pathogen Penicillium marneffei (ATCC18224) and its near taxonomic relative Talaromyces stipitatus (ATCC10500).</title>
        <authorList>
            <person name="Nierman W.C."/>
            <person name="Fedorova-Abrams N.D."/>
            <person name="Andrianopoulos A."/>
        </authorList>
    </citation>
    <scope>NUCLEOTIDE SEQUENCE [LARGE SCALE GENOMIC DNA]</scope>
    <source>
        <strain evidence="2">ATCC 10500 / CBS 375.48 / QM 6759 / NRRL 1006</strain>
    </source>
</reference>
<protein>
    <submittedName>
        <fullName evidence="1">Uncharacterized protein</fullName>
    </submittedName>
</protein>
<dbReference type="GeneID" id="8099642"/>
<dbReference type="AlphaFoldDB" id="B8MBG1"/>
<proteinExistence type="predicted"/>
<dbReference type="InterPro" id="IPR036770">
    <property type="entry name" value="Ankyrin_rpt-contain_sf"/>
</dbReference>
<dbReference type="RefSeq" id="XP_002481817.1">
    <property type="nucleotide sequence ID" value="XM_002481772.1"/>
</dbReference>
<name>B8MBG1_TALSN</name>
<organism evidence="1 2">
    <name type="scientific">Talaromyces stipitatus (strain ATCC 10500 / CBS 375.48 / QM 6759 / NRRL 1006)</name>
    <name type="common">Penicillium stipitatum</name>
    <dbReference type="NCBI Taxonomy" id="441959"/>
    <lineage>
        <taxon>Eukaryota</taxon>
        <taxon>Fungi</taxon>
        <taxon>Dikarya</taxon>
        <taxon>Ascomycota</taxon>
        <taxon>Pezizomycotina</taxon>
        <taxon>Eurotiomycetes</taxon>
        <taxon>Eurotiomycetidae</taxon>
        <taxon>Eurotiales</taxon>
        <taxon>Trichocomaceae</taxon>
        <taxon>Talaromyces</taxon>
        <taxon>Talaromyces sect. Talaromyces</taxon>
    </lineage>
</organism>
<gene>
    <name evidence="1" type="ORF">TSTA_116150</name>
</gene>
<accession>B8MBG1</accession>
<dbReference type="VEuPathDB" id="FungiDB:TSTA_116150"/>
<dbReference type="HOGENOM" id="CLU_2307943_0_0_1"/>
<sequence>MELYINTQDEFLGNALQAASIGEGTKVVQMLSEKVADLNAQDRQAEVNAQDGHYGNALQVASARANEKTQRTLFDEEANVDILYDYPCKEQYASFPEEQG</sequence>
<dbReference type="Gene3D" id="1.25.40.20">
    <property type="entry name" value="Ankyrin repeat-containing domain"/>
    <property type="match status" value="1"/>
</dbReference>
<dbReference type="InParanoid" id="B8MBG1"/>